<name>A0AA43XH44_9CLOT</name>
<sequence>MSGSLFIIFVSGMILLTIISVLKINVDRKQREDQELIRLNRNTTDLIMGFIWTALFIVWSAVFSYIALNVYQGLSEEYMDSFSQLFDIEYLSSLRLYFSENLMLSELSTIAYLENNFFMMLSWMIGTLCLSIIFIHRGLQKNKIYKNGILVNNKFVNWEKVNNYEWSKIYEKSLFKKNKYYELIVSLPEAKLWNSKNKVNLEVDYNNKERVENMLKKYN</sequence>
<comment type="caution">
    <text evidence="2">The sequence shown here is derived from an EMBL/GenBank/DDBJ whole genome shotgun (WGS) entry which is preliminary data.</text>
</comment>
<evidence type="ECO:0000313" key="3">
    <source>
        <dbReference type="Proteomes" id="UP000449710"/>
    </source>
</evidence>
<protein>
    <recommendedName>
        <fullName evidence="4">DUF5673 domain-containing protein</fullName>
    </recommendedName>
</protein>
<organism evidence="2 3">
    <name type="scientific">Isachenkonia alkalipeptolytica</name>
    <dbReference type="NCBI Taxonomy" id="2565777"/>
    <lineage>
        <taxon>Bacteria</taxon>
        <taxon>Bacillati</taxon>
        <taxon>Bacillota</taxon>
        <taxon>Clostridia</taxon>
        <taxon>Eubacteriales</taxon>
        <taxon>Clostridiaceae</taxon>
        <taxon>Isachenkonia</taxon>
    </lineage>
</organism>
<proteinExistence type="predicted"/>
<evidence type="ECO:0000313" key="2">
    <source>
        <dbReference type="EMBL" id="NBG86875.1"/>
    </source>
</evidence>
<dbReference type="Proteomes" id="UP000449710">
    <property type="component" value="Unassembled WGS sequence"/>
</dbReference>
<keyword evidence="1" id="KW-1133">Transmembrane helix</keyword>
<keyword evidence="1" id="KW-0812">Transmembrane</keyword>
<evidence type="ECO:0008006" key="4">
    <source>
        <dbReference type="Google" id="ProtNLM"/>
    </source>
</evidence>
<evidence type="ECO:0000256" key="1">
    <source>
        <dbReference type="SAM" id="Phobius"/>
    </source>
</evidence>
<dbReference type="RefSeq" id="WP_160718188.1">
    <property type="nucleotide sequence ID" value="NZ_SUMG01000001.1"/>
</dbReference>
<keyword evidence="3" id="KW-1185">Reference proteome</keyword>
<gene>
    <name evidence="2" type="ORF">ISALK_00025</name>
</gene>
<keyword evidence="1" id="KW-0472">Membrane</keyword>
<accession>A0AA43XH44</accession>
<reference evidence="2 3" key="1">
    <citation type="submission" date="2019-04" db="EMBL/GenBank/DDBJ databases">
        <title>Isachenkonia alkalipeptolytica gen. nov. sp. nov. a new anaerobic, alkiliphilic organothrophic bacterium capable to reduce synthesized ferrihydrite isolated from a soda lake.</title>
        <authorList>
            <person name="Toshchakov S.V."/>
            <person name="Zavarzina D.G."/>
            <person name="Zhilina T.N."/>
            <person name="Kostrikina N.A."/>
            <person name="Kublanov I.V."/>
        </authorList>
    </citation>
    <scope>NUCLEOTIDE SEQUENCE [LARGE SCALE GENOMIC DNA]</scope>
    <source>
        <strain evidence="2 3">Z-1701</strain>
    </source>
</reference>
<feature type="transmembrane region" description="Helical" evidence="1">
    <location>
        <begin position="46"/>
        <end position="68"/>
    </location>
</feature>
<dbReference type="EMBL" id="SUMG01000001">
    <property type="protein sequence ID" value="NBG86875.1"/>
    <property type="molecule type" value="Genomic_DNA"/>
</dbReference>
<feature type="transmembrane region" description="Helical" evidence="1">
    <location>
        <begin position="6"/>
        <end position="26"/>
    </location>
</feature>
<feature type="transmembrane region" description="Helical" evidence="1">
    <location>
        <begin position="117"/>
        <end position="136"/>
    </location>
</feature>
<dbReference type="AlphaFoldDB" id="A0AA43XH44"/>